<organism evidence="3">
    <name type="scientific">Xenopus tropicalis</name>
    <name type="common">Western clawed frog</name>
    <name type="synonym">Silurana tropicalis</name>
    <dbReference type="NCBI Taxonomy" id="8364"/>
    <lineage>
        <taxon>Eukaryota</taxon>
        <taxon>Metazoa</taxon>
        <taxon>Chordata</taxon>
        <taxon>Craniata</taxon>
        <taxon>Vertebrata</taxon>
        <taxon>Euteleostomi</taxon>
        <taxon>Amphibia</taxon>
        <taxon>Batrachia</taxon>
        <taxon>Anura</taxon>
        <taxon>Pipoidea</taxon>
        <taxon>Pipidae</taxon>
        <taxon>Xenopodinae</taxon>
        <taxon>Xenopus</taxon>
        <taxon>Silurana</taxon>
    </lineage>
</organism>
<dbReference type="PROSITE" id="PS50206">
    <property type="entry name" value="RHODANESE_3"/>
    <property type="match status" value="1"/>
</dbReference>
<reference evidence="3" key="1">
    <citation type="journal article" date="2010" name="Science">
        <title>The genome of the Western clawed frog Xenopus tropicalis.</title>
        <authorList>
            <person name="Hellsten U."/>
            <person name="Harland R.M."/>
            <person name="Gilchrist M.J."/>
            <person name="Hendrix D."/>
            <person name="Jurka J."/>
            <person name="Kapitonov V."/>
            <person name="Ovcharenko I."/>
            <person name="Putnam N.H."/>
            <person name="Shu S."/>
            <person name="Taher L."/>
            <person name="Blitz I.L."/>
            <person name="Blumberg B."/>
            <person name="Dichmann D.S."/>
            <person name="Dubchak I."/>
            <person name="Amaya E."/>
            <person name="Detter J.C."/>
            <person name="Fletcher R."/>
            <person name="Gerhard D.S."/>
            <person name="Goodstein D."/>
            <person name="Graves T."/>
            <person name="Grigoriev I.V."/>
            <person name="Grimwood J."/>
            <person name="Kawashima T."/>
            <person name="Lindquist E."/>
            <person name="Lucas S.M."/>
            <person name="Mead P.E."/>
            <person name="Mitros T."/>
            <person name="Ogino H."/>
            <person name="Ohta Y."/>
            <person name="Poliakov A.V."/>
            <person name="Pollet N."/>
            <person name="Robert J."/>
            <person name="Salamov A."/>
            <person name="Sater A.K."/>
            <person name="Schmutz J."/>
            <person name="Terry A."/>
            <person name="Vize P.D."/>
            <person name="Warren W.C."/>
            <person name="Wells D."/>
            <person name="Wills A."/>
            <person name="Wilson R.K."/>
            <person name="Zimmerman L.B."/>
            <person name="Zorn A.M."/>
            <person name="Grainger R."/>
            <person name="Grammer T."/>
            <person name="Khokha M.K."/>
            <person name="Richardson P.M."/>
            <person name="Rokhsar D.S."/>
        </authorList>
    </citation>
    <scope>NUCLEOTIDE SEQUENCE [LARGE SCALE GENOMIC DNA]</scope>
    <source>
        <strain evidence="3">Nigerian</strain>
    </source>
</reference>
<reference evidence="3" key="2">
    <citation type="submission" date="2021-03" db="UniProtKB">
        <authorList>
            <consortium name="Ensembl"/>
        </authorList>
    </citation>
    <scope>IDENTIFICATION</scope>
</reference>
<proteinExistence type="predicted"/>
<dbReference type="Gene3D" id="3.40.250.10">
    <property type="entry name" value="Rhodanese-like domain"/>
    <property type="match status" value="1"/>
</dbReference>
<dbReference type="PANTHER" id="PTHR45544">
    <property type="entry name" value="THIOSULFATE:GLUTATHIONE SULFURTRANSFERASE"/>
    <property type="match status" value="1"/>
</dbReference>
<protein>
    <submittedName>
        <fullName evidence="3">Thiosulfate sulfurtransferase (rhodanese)-like domain containing 1</fullName>
    </submittedName>
</protein>
<dbReference type="InterPro" id="IPR042457">
    <property type="entry name" value="TSTD1_mml"/>
</dbReference>
<dbReference type="Ensembl" id="ENSXETT00000105204">
    <property type="protein sequence ID" value="ENSXETP00000116402"/>
    <property type="gene ID" value="ENSXETG00000047213"/>
</dbReference>
<dbReference type="SUPFAM" id="SSF52821">
    <property type="entry name" value="Rhodanese/Cell cycle control phosphatase"/>
    <property type="match status" value="1"/>
</dbReference>
<sequence length="168" mass="18913">MRRSCCRFRFVPFLTPEHIGRLRILHSISSQHIGRLCTVTMSAGDASYEDVRQLSESGTGYIFDVRNPEELKGGKIPNSINIPVSQFEAALRMDPESFQKTFHVEKPKPSEENIIMHCMMGKRGAQATAIAASLGYSQDCGLCWGVDPQSHYYCKARGHCRLAMHLHK</sequence>
<dbReference type="SMART" id="SM00450">
    <property type="entry name" value="RHOD"/>
    <property type="match status" value="1"/>
</dbReference>
<evidence type="ECO:0000259" key="2">
    <source>
        <dbReference type="PROSITE" id="PS50206"/>
    </source>
</evidence>
<name>A0A803K7P1_XENTR</name>
<dbReference type="GeneTree" id="ENSGT00940000159186"/>
<feature type="active site" description="Cysteine persulfide intermediate" evidence="1">
    <location>
        <position position="118"/>
    </location>
</feature>
<dbReference type="PANTHER" id="PTHR45544:SF1">
    <property type="entry name" value="THIOSULFATE:GLUTATHIONE SULFURTRANSFERASE"/>
    <property type="match status" value="1"/>
</dbReference>
<dbReference type="AlphaFoldDB" id="A0A803K7P1"/>
<dbReference type="GO" id="GO:0050337">
    <property type="term" value="F:thiosulfate-thiol sulfurtransferase activity"/>
    <property type="evidence" value="ECO:0007669"/>
    <property type="project" value="InterPro"/>
</dbReference>
<feature type="domain" description="Rhodanese" evidence="2">
    <location>
        <begin position="56"/>
        <end position="137"/>
    </location>
</feature>
<dbReference type="InterPro" id="IPR036873">
    <property type="entry name" value="Rhodanese-like_dom_sf"/>
</dbReference>
<gene>
    <name evidence="3" type="primary">tstd1</name>
</gene>
<accession>A0A803K7P1</accession>
<evidence type="ECO:0000313" key="3">
    <source>
        <dbReference type="Ensembl" id="ENSXETP00000116402"/>
    </source>
</evidence>
<dbReference type="InterPro" id="IPR001763">
    <property type="entry name" value="Rhodanese-like_dom"/>
</dbReference>
<dbReference type="GO" id="GO:0070221">
    <property type="term" value="P:sulfide oxidation, using sulfide:quinone oxidoreductase"/>
    <property type="evidence" value="ECO:0007669"/>
    <property type="project" value="InterPro"/>
</dbReference>
<dbReference type="Pfam" id="PF00581">
    <property type="entry name" value="Rhodanese"/>
    <property type="match status" value="1"/>
</dbReference>
<evidence type="ECO:0000256" key="1">
    <source>
        <dbReference type="PIRSR" id="PIRSR642457-1"/>
    </source>
</evidence>